<gene>
    <name evidence="13" type="ORF">Fcan01_07833</name>
</gene>
<proteinExistence type="predicted"/>
<feature type="compositionally biased region" description="Basic and acidic residues" evidence="10">
    <location>
        <begin position="434"/>
        <end position="444"/>
    </location>
</feature>
<feature type="compositionally biased region" description="Basic and acidic residues" evidence="10">
    <location>
        <begin position="359"/>
        <end position="368"/>
    </location>
</feature>
<dbReference type="Proteomes" id="UP000198287">
    <property type="component" value="Unassembled WGS sequence"/>
</dbReference>
<feature type="region of interest" description="Disordered" evidence="10">
    <location>
        <begin position="404"/>
        <end position="622"/>
    </location>
</feature>
<dbReference type="Pfam" id="PF13832">
    <property type="entry name" value="zf-HC5HC2H_2"/>
    <property type="match status" value="1"/>
</dbReference>
<evidence type="ECO:0000256" key="7">
    <source>
        <dbReference type="ARBA" id="ARBA00023242"/>
    </source>
</evidence>
<feature type="compositionally biased region" description="Basic residues" evidence="10">
    <location>
        <begin position="553"/>
        <end position="566"/>
    </location>
</feature>
<keyword evidence="4" id="KW-0677">Repeat</keyword>
<dbReference type="PROSITE" id="PS51805">
    <property type="entry name" value="EPHD"/>
    <property type="match status" value="1"/>
</dbReference>
<keyword evidence="6" id="KW-0862">Zinc</keyword>
<feature type="compositionally biased region" description="Polar residues" evidence="10">
    <location>
        <begin position="833"/>
        <end position="842"/>
    </location>
</feature>
<keyword evidence="3" id="KW-0479">Metal-binding</keyword>
<dbReference type="OMA" id="YQHRGSL"/>
<protein>
    <submittedName>
        <fullName evidence="13">Protein AF-10</fullName>
    </submittedName>
</protein>
<dbReference type="InterPro" id="IPR049773">
    <property type="entry name" value="AF10-like_CC"/>
</dbReference>
<dbReference type="InterPro" id="IPR050701">
    <property type="entry name" value="Histone_Mod_Regulator"/>
</dbReference>
<keyword evidence="2" id="KW-0597">Phosphoprotein</keyword>
<evidence type="ECO:0000256" key="10">
    <source>
        <dbReference type="SAM" id="MobiDB-lite"/>
    </source>
</evidence>
<dbReference type="EMBL" id="LNIX01000003">
    <property type="protein sequence ID" value="OXA58301.1"/>
    <property type="molecule type" value="Genomic_DNA"/>
</dbReference>
<dbReference type="FunFam" id="3.30.40.10:FF:000042">
    <property type="entry name" value="protein AF-10 isoform X1"/>
    <property type="match status" value="1"/>
</dbReference>
<evidence type="ECO:0000259" key="11">
    <source>
        <dbReference type="PROSITE" id="PS50016"/>
    </source>
</evidence>
<dbReference type="GO" id="GO:0042393">
    <property type="term" value="F:histone binding"/>
    <property type="evidence" value="ECO:0007669"/>
    <property type="project" value="UniProtKB-ARBA"/>
</dbReference>
<dbReference type="InterPro" id="IPR034732">
    <property type="entry name" value="EPHD"/>
</dbReference>
<dbReference type="GO" id="GO:0008270">
    <property type="term" value="F:zinc ion binding"/>
    <property type="evidence" value="ECO:0007669"/>
    <property type="project" value="UniProtKB-KW"/>
</dbReference>
<dbReference type="InterPro" id="IPR019787">
    <property type="entry name" value="Znf_PHD-finger"/>
</dbReference>
<feature type="compositionally biased region" description="Polar residues" evidence="10">
    <location>
        <begin position="321"/>
        <end position="332"/>
    </location>
</feature>
<dbReference type="PROSITE" id="PS01359">
    <property type="entry name" value="ZF_PHD_1"/>
    <property type="match status" value="1"/>
</dbReference>
<feature type="region of interest" description="Disordered" evidence="10">
    <location>
        <begin position="893"/>
        <end position="950"/>
    </location>
</feature>
<feature type="compositionally biased region" description="Polar residues" evidence="10">
    <location>
        <begin position="479"/>
        <end position="507"/>
    </location>
</feature>
<dbReference type="SUPFAM" id="SSF57903">
    <property type="entry name" value="FYVE/PHD zinc finger"/>
    <property type="match status" value="1"/>
</dbReference>
<dbReference type="GO" id="GO:0031491">
    <property type="term" value="F:nucleosome binding"/>
    <property type="evidence" value="ECO:0007669"/>
    <property type="project" value="TreeGrafter"/>
</dbReference>
<feature type="region of interest" description="Disordered" evidence="10">
    <location>
        <begin position="627"/>
        <end position="646"/>
    </location>
</feature>
<feature type="region of interest" description="Disordered" evidence="10">
    <location>
        <begin position="820"/>
        <end position="875"/>
    </location>
</feature>
<dbReference type="CDD" id="cd20901">
    <property type="entry name" value="CC_AF10"/>
    <property type="match status" value="1"/>
</dbReference>
<feature type="domain" description="PHD-type" evidence="11">
    <location>
        <begin position="11"/>
        <end position="63"/>
    </location>
</feature>
<dbReference type="PANTHER" id="PTHR13793:SF164">
    <property type="entry name" value="ALHAMBRA, ISOFORM P"/>
    <property type="match status" value="1"/>
</dbReference>
<feature type="compositionally biased region" description="Basic and acidic residues" evidence="10">
    <location>
        <begin position="463"/>
        <end position="475"/>
    </location>
</feature>
<reference evidence="13 14" key="1">
    <citation type="submission" date="2015-12" db="EMBL/GenBank/DDBJ databases">
        <title>The genome of Folsomia candida.</title>
        <authorList>
            <person name="Faddeeva A."/>
            <person name="Derks M.F."/>
            <person name="Anvar Y."/>
            <person name="Smit S."/>
            <person name="Van Straalen N."/>
            <person name="Roelofs D."/>
        </authorList>
    </citation>
    <scope>NUCLEOTIDE SEQUENCE [LARGE SCALE GENOMIC DNA]</scope>
    <source>
        <strain evidence="13 14">VU population</strain>
        <tissue evidence="13">Whole body</tissue>
    </source>
</reference>
<dbReference type="PROSITE" id="PS50016">
    <property type="entry name" value="ZF_PHD_2"/>
    <property type="match status" value="2"/>
</dbReference>
<feature type="region of interest" description="Disordered" evidence="10">
    <location>
        <begin position="205"/>
        <end position="368"/>
    </location>
</feature>
<dbReference type="GO" id="GO:0006357">
    <property type="term" value="P:regulation of transcription by RNA polymerase II"/>
    <property type="evidence" value="ECO:0007669"/>
    <property type="project" value="TreeGrafter"/>
</dbReference>
<sequence length="950" mass="101008">MSSDDEMKDMVGGCCVCSDERGWDENPLVYCDGQGCNVAVHQACYGIVHVPTGPWFCQKCQSQERSARVKCELCPSRDGALKKADVGGGWAHVVCALYIPEVRFGNVTTMEPILISLIPTDRFGRTCYICETNNRGSKATAGACMQCNKQGCKQTFHVTCAQLQGLLCEEAGNMDNVKYCGYCQYHYGKLKTTKNMNVKIKIIPPFRPVPSSTSNNTNADSPGSSPEKEKPGSKQPSSTSDERLSSTTSSSSLSKNHGTGDYTPARKTGSSNSISPDNSKNNKKTSHSSGGKSSDSSLSSKSTSNNAAVTPKIAQPILTPATFSTAPHSNSKNLEKEIEEKSVTDLGVEGNLQPSCKKLTKESDTTSKEDNFTVKLERVDNPLLKGTSSKKDFSSTLQLKEVVTGALDRSSSKYDHASSGLGGSSGIDRHSHHGEKPAPPDIKPHVTLTPIPMRGSRISLTRGDSDEREEKEKEISSSTAKNKSPVGSSMQFSSFGQKMSNPVQSASELLEVNSKLSKHSADASSPNEFPSDKSGPPSKRSRGASRDDERGRKTPTKGRGGGRRGSAHSGYKRDNFMDENSNEPMEVGNMSTSRGGRNGKKQPGGSRLMGRQAGDDPPAPTLSQLKAQMESAAGGETASSGSINNNNSVGVLPTHMFGNALNPASSMAQRMVDTLSQEMEAVAAAGAVGIPDIVPPPAPVVGITLPGKSSIVNGTSGSTTSTLPSASGSAPQTLEQLLERQWEQGSQFLMEQAQHLDIAQLLSCLNQLKQDNRALEEHVGTLVQRRDQLIAINARLSIPLGNSSALGPLAPAFNNNVNGISAQNGHGTPPPNLSAQGVTPHSSIPKGLQVNPSTPSPQQQQHAELMMQSTRHGHREERVYHSEMQVSRAEISVAHPTSSPHGHGHQQGRQNVAPYGYSGSTHSSGGGGSVGQPSHHSNQPSSHHSHRDGR</sequence>
<dbReference type="SMART" id="SM00249">
    <property type="entry name" value="PHD"/>
    <property type="match status" value="2"/>
</dbReference>
<feature type="compositionally biased region" description="Low complexity" evidence="10">
    <location>
        <begin position="712"/>
        <end position="729"/>
    </location>
</feature>
<evidence type="ECO:0000256" key="1">
    <source>
        <dbReference type="ARBA" id="ARBA00004123"/>
    </source>
</evidence>
<feature type="compositionally biased region" description="Low complexity" evidence="10">
    <location>
        <begin position="931"/>
        <end position="942"/>
    </location>
</feature>
<dbReference type="STRING" id="158441.A0A226ENB9"/>
<dbReference type="InterPro" id="IPR011011">
    <property type="entry name" value="Znf_FYVE_PHD"/>
</dbReference>
<feature type="coiled-coil region" evidence="9">
    <location>
        <begin position="758"/>
        <end position="785"/>
    </location>
</feature>
<evidence type="ECO:0000256" key="3">
    <source>
        <dbReference type="ARBA" id="ARBA00022723"/>
    </source>
</evidence>
<feature type="compositionally biased region" description="Low complexity" evidence="10">
    <location>
        <begin position="630"/>
        <end position="646"/>
    </location>
</feature>
<evidence type="ECO:0000256" key="2">
    <source>
        <dbReference type="ARBA" id="ARBA00022553"/>
    </source>
</evidence>
<feature type="compositionally biased region" description="Low complexity" evidence="10">
    <location>
        <begin position="245"/>
        <end position="254"/>
    </location>
</feature>
<feature type="domain" description="PHD-type" evidence="12">
    <location>
        <begin position="68"/>
        <end position="187"/>
    </location>
</feature>
<name>A0A226ENB9_FOLCA</name>
<evidence type="ECO:0000259" key="12">
    <source>
        <dbReference type="PROSITE" id="PS51805"/>
    </source>
</evidence>
<keyword evidence="5 8" id="KW-0863">Zinc-finger</keyword>
<feature type="domain" description="PHD-type" evidence="11">
    <location>
        <begin position="124"/>
        <end position="186"/>
    </location>
</feature>
<dbReference type="OrthoDB" id="20839at2759"/>
<accession>A0A226ENB9</accession>
<comment type="caution">
    <text evidence="13">The sequence shown here is derived from an EMBL/GenBank/DDBJ whole genome shotgun (WGS) entry which is preliminary data.</text>
</comment>
<dbReference type="InterPro" id="IPR019786">
    <property type="entry name" value="Zinc_finger_PHD-type_CS"/>
</dbReference>
<dbReference type="InterPro" id="IPR001965">
    <property type="entry name" value="Znf_PHD"/>
</dbReference>
<evidence type="ECO:0000256" key="9">
    <source>
        <dbReference type="SAM" id="Coils"/>
    </source>
</evidence>
<feature type="compositionally biased region" description="Low complexity" evidence="10">
    <location>
        <begin position="287"/>
        <end position="306"/>
    </location>
</feature>
<keyword evidence="7" id="KW-0539">Nucleus</keyword>
<dbReference type="Gene3D" id="3.30.40.10">
    <property type="entry name" value="Zinc/RING finger domain, C3HC4 (zinc finger)"/>
    <property type="match status" value="2"/>
</dbReference>
<evidence type="ECO:0000256" key="4">
    <source>
        <dbReference type="ARBA" id="ARBA00022737"/>
    </source>
</evidence>
<dbReference type="FunFam" id="3.30.40.10:FF:000053">
    <property type="entry name" value="protein AF-10 isoform X2"/>
    <property type="match status" value="1"/>
</dbReference>
<dbReference type="CDD" id="cd15672">
    <property type="entry name" value="ePHD_AF10_like"/>
    <property type="match status" value="1"/>
</dbReference>
<evidence type="ECO:0000256" key="8">
    <source>
        <dbReference type="PROSITE-ProRule" id="PRU00146"/>
    </source>
</evidence>
<organism evidence="13 14">
    <name type="scientific">Folsomia candida</name>
    <name type="common">Springtail</name>
    <dbReference type="NCBI Taxonomy" id="158441"/>
    <lineage>
        <taxon>Eukaryota</taxon>
        <taxon>Metazoa</taxon>
        <taxon>Ecdysozoa</taxon>
        <taxon>Arthropoda</taxon>
        <taxon>Hexapoda</taxon>
        <taxon>Collembola</taxon>
        <taxon>Entomobryomorpha</taxon>
        <taxon>Isotomoidea</taxon>
        <taxon>Isotomidae</taxon>
        <taxon>Proisotominae</taxon>
        <taxon>Folsomia</taxon>
    </lineage>
</organism>
<feature type="compositionally biased region" description="Polar residues" evidence="10">
    <location>
        <begin position="850"/>
        <end position="870"/>
    </location>
</feature>
<keyword evidence="14" id="KW-1185">Reference proteome</keyword>
<dbReference type="PANTHER" id="PTHR13793">
    <property type="entry name" value="PHD FINGER PROTEINS"/>
    <property type="match status" value="1"/>
</dbReference>
<evidence type="ECO:0000313" key="13">
    <source>
        <dbReference type="EMBL" id="OXA58301.1"/>
    </source>
</evidence>
<dbReference type="AlphaFoldDB" id="A0A226ENB9"/>
<dbReference type="InterPro" id="IPR049781">
    <property type="entry name" value="AF10/AF17_PHD"/>
</dbReference>
<feature type="compositionally biased region" description="Polar residues" evidence="10">
    <location>
        <begin position="210"/>
        <end position="224"/>
    </location>
</feature>
<feature type="compositionally biased region" description="Basic and acidic residues" evidence="10">
    <location>
        <begin position="333"/>
        <end position="343"/>
    </location>
</feature>
<dbReference type="InterPro" id="IPR013083">
    <property type="entry name" value="Znf_RING/FYVE/PHD"/>
</dbReference>
<feature type="compositionally biased region" description="Polar residues" evidence="10">
    <location>
        <begin position="578"/>
        <end position="595"/>
    </location>
</feature>
<evidence type="ECO:0000256" key="6">
    <source>
        <dbReference type="ARBA" id="ARBA00022833"/>
    </source>
</evidence>
<dbReference type="CDD" id="cd15574">
    <property type="entry name" value="PHD_AF10_AF17"/>
    <property type="match status" value="1"/>
</dbReference>
<dbReference type="Pfam" id="PF13831">
    <property type="entry name" value="PHD_2"/>
    <property type="match status" value="1"/>
</dbReference>
<dbReference type="GO" id="GO:0005634">
    <property type="term" value="C:nucleus"/>
    <property type="evidence" value="ECO:0007669"/>
    <property type="project" value="UniProtKB-SubCell"/>
</dbReference>
<keyword evidence="9" id="KW-0175">Coiled coil</keyword>
<feature type="region of interest" description="Disordered" evidence="10">
    <location>
        <begin position="712"/>
        <end position="731"/>
    </location>
</feature>
<comment type="subcellular location">
    <subcellularLocation>
        <location evidence="1">Nucleus</location>
    </subcellularLocation>
</comment>
<evidence type="ECO:0000313" key="14">
    <source>
        <dbReference type="Proteomes" id="UP000198287"/>
    </source>
</evidence>
<evidence type="ECO:0000256" key="5">
    <source>
        <dbReference type="ARBA" id="ARBA00022771"/>
    </source>
</evidence>